<gene>
    <name evidence="1" type="ORF">MCBMB27_02620</name>
    <name evidence="2" type="ORF">SAMN05192567_11247</name>
</gene>
<dbReference type="Proteomes" id="UP000199140">
    <property type="component" value="Unassembled WGS sequence"/>
</dbReference>
<dbReference type="EMBL" id="CP015367">
    <property type="protein sequence ID" value="APT31911.1"/>
    <property type="molecule type" value="Genomic_DNA"/>
</dbReference>
<proteinExistence type="predicted"/>
<accession>A0AAE8L6Y4</accession>
<evidence type="ECO:0000313" key="2">
    <source>
        <dbReference type="EMBL" id="SFH01702.1"/>
    </source>
</evidence>
<reference evidence="2 4" key="2">
    <citation type="submission" date="2016-10" db="EMBL/GenBank/DDBJ databases">
        <authorList>
            <person name="Varghese N."/>
            <person name="Submissions S."/>
        </authorList>
    </citation>
    <scope>NUCLEOTIDE SEQUENCE [LARGE SCALE GENOMIC DNA]</scope>
    <source>
        <strain evidence="2 4">CBMB27</strain>
    </source>
</reference>
<protein>
    <submittedName>
        <fullName evidence="2">Uncharacterized protein</fullName>
    </submittedName>
</protein>
<dbReference type="AlphaFoldDB" id="A0AAE8L6Y4"/>
<sequence>MRPKTPEEMYSFLTHAFWTRVYGDITAASRRKRLTEHDIAQIERQAIDLMAGALESAHEFPEFDARAVIDATLREGREGFNVIREARTQQIAKEH</sequence>
<dbReference type="KEGG" id="mphy:MCBMB27_02620"/>
<organism evidence="2 4">
    <name type="scientific">Methylobacterium phyllosphaerae</name>
    <dbReference type="NCBI Taxonomy" id="418223"/>
    <lineage>
        <taxon>Bacteria</taxon>
        <taxon>Pseudomonadati</taxon>
        <taxon>Pseudomonadota</taxon>
        <taxon>Alphaproteobacteria</taxon>
        <taxon>Hyphomicrobiales</taxon>
        <taxon>Methylobacteriaceae</taxon>
        <taxon>Methylobacterium</taxon>
    </lineage>
</organism>
<evidence type="ECO:0000313" key="3">
    <source>
        <dbReference type="Proteomes" id="UP000185487"/>
    </source>
</evidence>
<dbReference type="RefSeq" id="WP_075380561.1">
    <property type="nucleotide sequence ID" value="NZ_CP015367.1"/>
</dbReference>
<evidence type="ECO:0000313" key="4">
    <source>
        <dbReference type="Proteomes" id="UP000199140"/>
    </source>
</evidence>
<name>A0AAE8L6Y4_9HYPH</name>
<dbReference type="Proteomes" id="UP000185487">
    <property type="component" value="Chromosome"/>
</dbReference>
<keyword evidence="3" id="KW-1185">Reference proteome</keyword>
<reference evidence="1 3" key="1">
    <citation type="submission" date="2016-04" db="EMBL/GenBank/DDBJ databases">
        <title>Complete genome sequencing and analysis of CBMB27, Methylobacterium phyllosphaerae isolated from leaf tissues of rice (Oryza sativa L.).</title>
        <authorList>
            <person name="Lee Y."/>
            <person name="Hwangbo K."/>
            <person name="Chung H."/>
            <person name="Yoo J."/>
            <person name="Kim K.Y."/>
            <person name="Sa T.M."/>
            <person name="Um Y."/>
            <person name="Madhaiyan M."/>
        </authorList>
    </citation>
    <scope>NUCLEOTIDE SEQUENCE [LARGE SCALE GENOMIC DNA]</scope>
    <source>
        <strain evidence="1 3">CBMB27</strain>
    </source>
</reference>
<evidence type="ECO:0000313" key="1">
    <source>
        <dbReference type="EMBL" id="APT31911.1"/>
    </source>
</evidence>
<dbReference type="EMBL" id="FOPK01000012">
    <property type="protein sequence ID" value="SFH01702.1"/>
    <property type="molecule type" value="Genomic_DNA"/>
</dbReference>